<feature type="compositionally biased region" description="Polar residues" evidence="1">
    <location>
        <begin position="252"/>
        <end position="279"/>
    </location>
</feature>
<gene>
    <name evidence="2" type="ORF">Kalk_00245</name>
</gene>
<evidence type="ECO:0008006" key="4">
    <source>
        <dbReference type="Google" id="ProtNLM"/>
    </source>
</evidence>
<evidence type="ECO:0000313" key="2">
    <source>
        <dbReference type="EMBL" id="AUM10963.1"/>
    </source>
</evidence>
<sequence>MYTNSRAMFWMGNTMMSDSDQRNRPVSNVSATMPALIKQVKENAFSILSNNFSQFFSSCDDLFFDLASKAGSNNEQNLYFDSMREVRIKKPQVWALFKESYEEHFRALTKGRISGRRAEQERATNDAFSLESIQLVGKDDMEQDVAVTGIVNRARIENQELLYQLNCRFDYLMPDVRVNETNNPLDPAQICTAVTNSLQALNLDIKCKVILLKHLDRTVIIELRNIYALVNDLLVSAGVLPQIRFDVRKNKNSSAAAPSQQPEHNQAGYEQQQDDSNPFSGLDTGNAAANMPMGSSGVTLGQVLGMFNQLRESGVSMPNILSRPARSGSTPIPQTNLLDSLTAMQLSSEYLRSPHSFDVRSVVEQILEENKKSGKEDALHESDEDIINLVAMFFDFVLDDRNLPVPFQALISRLQIPILKVALKDKNFFTHSDHPARRLINEIASSAVGWDESSETSQDKLYKEVNRVVHEIIENFTGEVSVFEQALASFQSVTKLDKNKAAVLEKRTQEAAQGKAKAEHARDKTNEILYSRLKDNSLPENIMEFLVKDWHKVLLYIQLKHGIESTEWLEAKQVVDQLVWAMRPHSDERSLNRMEKIKEDLLRKISHGLEAVNIPRESILNSLSITEQTFEHVIAQRLTEKDLIKLKPAHLVALGQTDADHNQDWENMTAVERQKLKLQAAAKEYIAKVSKVRPGSWFDYSPPNSAKTFRCKLAMITDPGETYVFVNRFGLRVFDKKLAEFASDMQRGYVKSLESGILFDRAMGNISTKLKKLAG</sequence>
<dbReference type="Proteomes" id="UP000235116">
    <property type="component" value="Chromosome"/>
</dbReference>
<keyword evidence="3" id="KW-1185">Reference proteome</keyword>
<evidence type="ECO:0000313" key="3">
    <source>
        <dbReference type="Proteomes" id="UP000235116"/>
    </source>
</evidence>
<feature type="region of interest" description="Disordered" evidence="1">
    <location>
        <begin position="251"/>
        <end position="291"/>
    </location>
</feature>
<dbReference type="KEGG" id="kak:Kalk_00245"/>
<protein>
    <recommendedName>
        <fullName evidence="4">Thymidine phosphorylase</fullName>
    </recommendedName>
</protein>
<proteinExistence type="predicted"/>
<dbReference type="AlphaFoldDB" id="A0A2K9LFE9"/>
<name>A0A2K9LFE9_9GAMM</name>
<evidence type="ECO:0000256" key="1">
    <source>
        <dbReference type="SAM" id="MobiDB-lite"/>
    </source>
</evidence>
<dbReference type="Pfam" id="PF07793">
    <property type="entry name" value="DUF1631"/>
    <property type="match status" value="1"/>
</dbReference>
<dbReference type="InterPro" id="IPR012434">
    <property type="entry name" value="DUF1631"/>
</dbReference>
<accession>A0A2K9LFE9</accession>
<reference evidence="3" key="1">
    <citation type="submission" date="2017-08" db="EMBL/GenBank/DDBJ databases">
        <title>Direct submision.</title>
        <authorList>
            <person name="Kim S.-J."/>
            <person name="Rhee S.-K."/>
        </authorList>
    </citation>
    <scope>NUCLEOTIDE SEQUENCE [LARGE SCALE GENOMIC DNA]</scope>
    <source>
        <strain evidence="3">GI5</strain>
    </source>
</reference>
<dbReference type="EMBL" id="CP022684">
    <property type="protein sequence ID" value="AUM10963.1"/>
    <property type="molecule type" value="Genomic_DNA"/>
</dbReference>
<organism evidence="2 3">
    <name type="scientific">Ketobacter alkanivorans</name>
    <dbReference type="NCBI Taxonomy" id="1917421"/>
    <lineage>
        <taxon>Bacteria</taxon>
        <taxon>Pseudomonadati</taxon>
        <taxon>Pseudomonadota</taxon>
        <taxon>Gammaproteobacteria</taxon>
        <taxon>Pseudomonadales</taxon>
        <taxon>Ketobacteraceae</taxon>
        <taxon>Ketobacter</taxon>
    </lineage>
</organism>